<dbReference type="PANTHER" id="PTHR37941">
    <property type="entry name" value="FUMARASE E-RELATED"/>
    <property type="match status" value="1"/>
</dbReference>
<evidence type="ECO:0000313" key="1">
    <source>
        <dbReference type="EMBL" id="MDQ0423114.1"/>
    </source>
</evidence>
<proteinExistence type="predicted"/>
<dbReference type="InterPro" id="IPR007761">
    <property type="entry name" value="MtlR-like"/>
</dbReference>
<dbReference type="PANTHER" id="PTHR37941:SF1">
    <property type="entry name" value="FUMARASE E-RELATED"/>
    <property type="match status" value="1"/>
</dbReference>
<dbReference type="InterPro" id="IPR038026">
    <property type="entry name" value="MtlR-like_sf"/>
</dbReference>
<protein>
    <submittedName>
        <fullName evidence="1">DNA-binding MltR family transcriptional regulator</fullName>
    </submittedName>
</protein>
<dbReference type="Gene3D" id="1.20.120.330">
    <property type="entry name" value="Nucleotidyltransferases domain 2"/>
    <property type="match status" value="1"/>
</dbReference>
<keyword evidence="2" id="KW-1185">Reference proteome</keyword>
<dbReference type="Proteomes" id="UP001238496">
    <property type="component" value="Unassembled WGS sequence"/>
</dbReference>
<accession>A0ABU0GDX1</accession>
<dbReference type="RefSeq" id="WP_370873183.1">
    <property type="nucleotide sequence ID" value="NZ_JAUSUW010000016.1"/>
</dbReference>
<dbReference type="Pfam" id="PF05068">
    <property type="entry name" value="MtlR"/>
    <property type="match status" value="1"/>
</dbReference>
<sequence>MAKRSTIPTESLSSETEALYQVLNEESDLAAILIGVAFIDACLASLLEKKFVAGETSSALLNEGPLGSMMSRAQLCYAMGLIPKKWYQDLRTLAEMRNRVAHNHLALSFEDHDIASHCGRLSSYVSVMGSDAEGRNRFILCVVMLSNFLILDALSLQQLGRPTRRELPKSTALKLEAPRSRSSRLASRLSDDS</sequence>
<dbReference type="EMBL" id="JAUSUW010000016">
    <property type="protein sequence ID" value="MDQ0423114.1"/>
    <property type="molecule type" value="Genomic_DNA"/>
</dbReference>
<evidence type="ECO:0000313" key="2">
    <source>
        <dbReference type="Proteomes" id="UP001238496"/>
    </source>
</evidence>
<reference evidence="1 2" key="1">
    <citation type="submission" date="2023-07" db="EMBL/GenBank/DDBJ databases">
        <title>Genomic Encyclopedia of Type Strains, Phase IV (KMG-IV): sequencing the most valuable type-strain genomes for metagenomic binning, comparative biology and taxonomic classification.</title>
        <authorList>
            <person name="Goeker M."/>
        </authorList>
    </citation>
    <scope>NUCLEOTIDE SEQUENCE [LARGE SCALE GENOMIC DNA]</scope>
    <source>
        <strain evidence="1 2">DSM 1111</strain>
    </source>
</reference>
<gene>
    <name evidence="1" type="ORF">J2045_004166</name>
</gene>
<dbReference type="SUPFAM" id="SSF158668">
    <property type="entry name" value="MtlR-like"/>
    <property type="match status" value="1"/>
</dbReference>
<dbReference type="GO" id="GO:0003677">
    <property type="term" value="F:DNA binding"/>
    <property type="evidence" value="ECO:0007669"/>
    <property type="project" value="UniProtKB-KW"/>
</dbReference>
<keyword evidence="1" id="KW-0238">DNA-binding</keyword>
<organism evidence="1 2">
    <name type="scientific">Peteryoungia aggregata LMG 23059</name>
    <dbReference type="NCBI Taxonomy" id="1368425"/>
    <lineage>
        <taxon>Bacteria</taxon>
        <taxon>Pseudomonadati</taxon>
        <taxon>Pseudomonadota</taxon>
        <taxon>Alphaproteobacteria</taxon>
        <taxon>Hyphomicrobiales</taxon>
        <taxon>Rhizobiaceae</taxon>
        <taxon>Peteryoungia</taxon>
    </lineage>
</organism>
<comment type="caution">
    <text evidence="1">The sequence shown here is derived from an EMBL/GenBank/DDBJ whole genome shotgun (WGS) entry which is preliminary data.</text>
</comment>
<name>A0ABU0GDX1_9HYPH</name>